<dbReference type="InterPro" id="IPR001387">
    <property type="entry name" value="Cro/C1-type_HTH"/>
</dbReference>
<dbReference type="AlphaFoldDB" id="A0AAW8TSU2"/>
<dbReference type="Gene3D" id="1.10.260.40">
    <property type="entry name" value="lambda repressor-like DNA-binding domains"/>
    <property type="match status" value="1"/>
</dbReference>
<dbReference type="GO" id="GO:0003677">
    <property type="term" value="F:DNA binding"/>
    <property type="evidence" value="ECO:0007669"/>
    <property type="project" value="InterPro"/>
</dbReference>
<organism evidence="2 3">
    <name type="scientific">Enterococcus cecorum</name>
    <dbReference type="NCBI Taxonomy" id="44008"/>
    <lineage>
        <taxon>Bacteria</taxon>
        <taxon>Bacillati</taxon>
        <taxon>Bacillota</taxon>
        <taxon>Bacilli</taxon>
        <taxon>Lactobacillales</taxon>
        <taxon>Enterococcaceae</taxon>
        <taxon>Enterococcus</taxon>
    </lineage>
</organism>
<dbReference type="SMART" id="SM00530">
    <property type="entry name" value="HTH_XRE"/>
    <property type="match status" value="1"/>
</dbReference>
<gene>
    <name evidence="2" type="ORF">P7H47_07845</name>
</gene>
<comment type="caution">
    <text evidence="2">The sequence shown here is derived from an EMBL/GenBank/DDBJ whole genome shotgun (WGS) entry which is preliminary data.</text>
</comment>
<evidence type="ECO:0000259" key="1">
    <source>
        <dbReference type="PROSITE" id="PS50943"/>
    </source>
</evidence>
<evidence type="ECO:0000313" key="2">
    <source>
        <dbReference type="EMBL" id="MDT2797152.1"/>
    </source>
</evidence>
<dbReference type="InterPro" id="IPR010982">
    <property type="entry name" value="Lambda_DNA-bd_dom_sf"/>
</dbReference>
<evidence type="ECO:0000313" key="3">
    <source>
        <dbReference type="Proteomes" id="UP001255696"/>
    </source>
</evidence>
<name>A0AAW8TSU2_9ENTE</name>
<feature type="domain" description="HTH cro/C1-type" evidence="1">
    <location>
        <begin position="6"/>
        <end position="63"/>
    </location>
</feature>
<dbReference type="Pfam" id="PF01381">
    <property type="entry name" value="HTH_3"/>
    <property type="match status" value="1"/>
</dbReference>
<reference evidence="2" key="1">
    <citation type="submission" date="2023-03" db="EMBL/GenBank/DDBJ databases">
        <authorList>
            <person name="Shen W."/>
            <person name="Cai J."/>
        </authorList>
    </citation>
    <scope>NUCLEOTIDE SEQUENCE</scope>
    <source>
        <strain evidence="2">B245-2</strain>
    </source>
</reference>
<dbReference type="CDD" id="cd00093">
    <property type="entry name" value="HTH_XRE"/>
    <property type="match status" value="1"/>
</dbReference>
<dbReference type="EMBL" id="JARQBI010000017">
    <property type="protein sequence ID" value="MDT2797152.1"/>
    <property type="molecule type" value="Genomic_DNA"/>
</dbReference>
<protein>
    <submittedName>
        <fullName evidence="2">Helix-turn-helix transcriptional regulator</fullName>
    </submittedName>
</protein>
<sequence>MTRSSLSILREIRNMTQEDLAKKSNTTTRTIVNYENDVNKLRSASYKRLKSIADALDVSVDDIFLENISDFLKLPNHSKILKGDE</sequence>
<dbReference type="PROSITE" id="PS50943">
    <property type="entry name" value="HTH_CROC1"/>
    <property type="match status" value="1"/>
</dbReference>
<dbReference type="RefSeq" id="WP_171300854.1">
    <property type="nucleotide sequence ID" value="NZ_JARQBI010000017.1"/>
</dbReference>
<dbReference type="Proteomes" id="UP001255696">
    <property type="component" value="Unassembled WGS sequence"/>
</dbReference>
<proteinExistence type="predicted"/>
<dbReference type="SUPFAM" id="SSF47413">
    <property type="entry name" value="lambda repressor-like DNA-binding domains"/>
    <property type="match status" value="1"/>
</dbReference>
<accession>A0AAW8TSU2</accession>